<accession>A0A402DPN7</accession>
<keyword evidence="2" id="KW-1185">Reference proteome</keyword>
<dbReference type="OrthoDB" id="9771846at2"/>
<proteinExistence type="predicted"/>
<organism evidence="1 2">
    <name type="scientific">Cellulomonas biazotea</name>
    <dbReference type="NCBI Taxonomy" id="1709"/>
    <lineage>
        <taxon>Bacteria</taxon>
        <taxon>Bacillati</taxon>
        <taxon>Actinomycetota</taxon>
        <taxon>Actinomycetes</taxon>
        <taxon>Micrococcales</taxon>
        <taxon>Cellulomonadaceae</taxon>
        <taxon>Cellulomonas</taxon>
    </lineage>
</organism>
<protein>
    <recommendedName>
        <fullName evidence="3">Glycosyl transferase</fullName>
    </recommendedName>
</protein>
<dbReference type="SUPFAM" id="SSF53448">
    <property type="entry name" value="Nucleotide-diphospho-sugar transferases"/>
    <property type="match status" value="1"/>
</dbReference>
<dbReference type="PANTHER" id="PTHR43179:SF7">
    <property type="entry name" value="RHAMNOSYLTRANSFERASE WBBL"/>
    <property type="match status" value="1"/>
</dbReference>
<evidence type="ECO:0000313" key="1">
    <source>
        <dbReference type="EMBL" id="GCE76112.1"/>
    </source>
</evidence>
<sequence length="315" mass="33783">MLGIVVVSFGSASLLRANLADVDVTALRRPAVVVVVDNFRGPRERADVRAVAAEHGWQLVENATNAGFGAAVDAGVTRAADLGCTAVVVLNPDARVEPAVLDALADQVAAAPDTLVAPRIERPDGRPWFTGGDLDVAAARTRNVEAPAHPRREGWLSGACLAADVARWSRVGGFDDDYFLYWEDVDLSARWTADGGALLVRQDLVVVHDVGGTQETAGSRAKSPVYYRYNCRNRLVFAAKHLPRSDVRRWLWRTPSYAWQVLLRGGRRQLLRPVAPVWAVVRGSAEGTGWAVRALLRPARPGAGAGSTTRAGAAA</sequence>
<dbReference type="Proteomes" id="UP000289954">
    <property type="component" value="Unassembled WGS sequence"/>
</dbReference>
<name>A0A402DPN7_9CELL</name>
<dbReference type="InterPro" id="IPR029044">
    <property type="entry name" value="Nucleotide-diphossugar_trans"/>
</dbReference>
<dbReference type="AlphaFoldDB" id="A0A402DPN7"/>
<gene>
    <name evidence="1" type="ORF">CBZ_11680</name>
</gene>
<dbReference type="Gene3D" id="3.90.550.10">
    <property type="entry name" value="Spore Coat Polysaccharide Biosynthesis Protein SpsA, Chain A"/>
    <property type="match status" value="1"/>
</dbReference>
<evidence type="ECO:0000313" key="2">
    <source>
        <dbReference type="Proteomes" id="UP000289954"/>
    </source>
</evidence>
<dbReference type="EMBL" id="BIMR01000073">
    <property type="protein sequence ID" value="GCE76112.1"/>
    <property type="molecule type" value="Genomic_DNA"/>
</dbReference>
<dbReference type="RefSeq" id="WP_130780714.1">
    <property type="nucleotide sequence ID" value="NZ_BIMR01000073.1"/>
</dbReference>
<evidence type="ECO:0008006" key="3">
    <source>
        <dbReference type="Google" id="ProtNLM"/>
    </source>
</evidence>
<comment type="caution">
    <text evidence="1">The sequence shown here is derived from an EMBL/GenBank/DDBJ whole genome shotgun (WGS) entry which is preliminary data.</text>
</comment>
<reference evidence="1 2" key="1">
    <citation type="submission" date="2019-01" db="EMBL/GenBank/DDBJ databases">
        <title>Draft genome sequence of Cellulomonas takizawaensis strain TKZ-21.</title>
        <authorList>
            <person name="Yamamura H."/>
            <person name="Hayashi T."/>
            <person name="Hamada M."/>
            <person name="Serisawa Y."/>
            <person name="Matsuyama K."/>
            <person name="Nakagawa Y."/>
            <person name="Otoguro M."/>
            <person name="Yanagida F."/>
            <person name="Hayakawa M."/>
        </authorList>
    </citation>
    <scope>NUCLEOTIDE SEQUENCE [LARGE SCALE GENOMIC DNA]</scope>
    <source>
        <strain evidence="1 2">NBRC12680</strain>
    </source>
</reference>
<dbReference type="PANTHER" id="PTHR43179">
    <property type="entry name" value="RHAMNOSYLTRANSFERASE WBBL"/>
    <property type="match status" value="1"/>
</dbReference>